<evidence type="ECO:0000313" key="3">
    <source>
        <dbReference type="Proteomes" id="UP000233654"/>
    </source>
</evidence>
<name>A0A2N3G4F1_9ACTN</name>
<accession>A0A2N3G4F1</accession>
<feature type="transmembrane region" description="Helical" evidence="1">
    <location>
        <begin position="70"/>
        <end position="87"/>
    </location>
</feature>
<dbReference type="AlphaFoldDB" id="A0A2N3G4F1"/>
<comment type="caution">
    <text evidence="2">The sequence shown here is derived from an EMBL/GenBank/DDBJ whole genome shotgun (WGS) entry which is preliminary data.</text>
</comment>
<keyword evidence="1" id="KW-1133">Transmembrane helix</keyword>
<keyword evidence="1" id="KW-0472">Membrane</keyword>
<dbReference type="EMBL" id="PHEX01000098">
    <property type="protein sequence ID" value="PKQ27444.1"/>
    <property type="molecule type" value="Genomic_DNA"/>
</dbReference>
<sequence>MSLFDLIIVGALIAIVFALIRANDVLGNNPNQQVKALEDLVGPFPTKMSFAEKLRLNNFFGITPTNPRRARWLAVVVALFFLAMLWLQQ</sequence>
<evidence type="ECO:0000313" key="2">
    <source>
        <dbReference type="EMBL" id="PKQ27444.1"/>
    </source>
</evidence>
<proteinExistence type="predicted"/>
<gene>
    <name evidence="2" type="ORF">CVT63_07970</name>
</gene>
<organism evidence="2 3">
    <name type="scientific">Candidatus Anoxymicrobium japonicum</name>
    <dbReference type="NCBI Taxonomy" id="2013648"/>
    <lineage>
        <taxon>Bacteria</taxon>
        <taxon>Bacillati</taxon>
        <taxon>Actinomycetota</taxon>
        <taxon>Candidatus Geothermincolia</taxon>
        <taxon>Candidatus Geothermincolales</taxon>
        <taxon>Candidatus Anoxymicrobiaceae</taxon>
        <taxon>Candidatus Anoxymicrobium</taxon>
    </lineage>
</organism>
<reference evidence="2 3" key="1">
    <citation type="journal article" date="2017" name="ISME J.">
        <title>Potential for microbial H2 and metal transformations associated with novel bacteria and archaea in deep terrestrial subsurface sediments.</title>
        <authorList>
            <person name="Hernsdorf A.W."/>
            <person name="Amano Y."/>
            <person name="Miyakawa K."/>
            <person name="Ise K."/>
            <person name="Suzuki Y."/>
            <person name="Anantharaman K."/>
            <person name="Probst A."/>
            <person name="Burstein D."/>
            <person name="Thomas B.C."/>
            <person name="Banfield J.F."/>
        </authorList>
    </citation>
    <scope>NUCLEOTIDE SEQUENCE [LARGE SCALE GENOMIC DNA]</scope>
    <source>
        <strain evidence="2">HGW-Actinobacteria-3</strain>
    </source>
</reference>
<dbReference type="Proteomes" id="UP000233654">
    <property type="component" value="Unassembled WGS sequence"/>
</dbReference>
<protein>
    <submittedName>
        <fullName evidence="2">Uncharacterized protein</fullName>
    </submittedName>
</protein>
<evidence type="ECO:0000256" key="1">
    <source>
        <dbReference type="SAM" id="Phobius"/>
    </source>
</evidence>
<keyword evidence="1" id="KW-0812">Transmembrane</keyword>